<dbReference type="EMBL" id="JAANER010000007">
    <property type="protein sequence ID" value="KAG9187662.1"/>
    <property type="molecule type" value="Genomic_DNA"/>
</dbReference>
<keyword evidence="4" id="KW-1185">Reference proteome</keyword>
<sequence length="169" mass="18773">MGARRNSNAAAPPKRKTGIDEYVDKLKYGHVAEARKRLVGNVEAKRRKDSMEKQLGQSTDPMETMIKIKTLQRDRSRKFTESSGGVKQKRKRADDDDDEFAPRKKKKKKKKDNRKVAIPRMSMLSIVIGCVPVASANALLAPNADVDVMNINSVPGLTPVPFAPTADEL</sequence>
<keyword evidence="2" id="KW-1133">Transmembrane helix</keyword>
<dbReference type="Proteomes" id="UP001199106">
    <property type="component" value="Unassembled WGS sequence"/>
</dbReference>
<evidence type="ECO:0000256" key="1">
    <source>
        <dbReference type="SAM" id="MobiDB-lite"/>
    </source>
</evidence>
<feature type="compositionally biased region" description="Basic residues" evidence="1">
    <location>
        <begin position="103"/>
        <end position="113"/>
    </location>
</feature>
<name>A0AAD4I6T5_9PLEO</name>
<evidence type="ECO:0000313" key="4">
    <source>
        <dbReference type="Proteomes" id="UP001199106"/>
    </source>
</evidence>
<gene>
    <name evidence="3" type="ORF">G6011_05533</name>
</gene>
<comment type="caution">
    <text evidence="3">The sequence shown here is derived from an EMBL/GenBank/DDBJ whole genome shotgun (WGS) entry which is preliminary data.</text>
</comment>
<keyword evidence="2" id="KW-0472">Membrane</keyword>
<feature type="compositionally biased region" description="Basic and acidic residues" evidence="1">
    <location>
        <begin position="43"/>
        <end position="52"/>
    </location>
</feature>
<reference evidence="3" key="1">
    <citation type="submission" date="2021-07" db="EMBL/GenBank/DDBJ databases">
        <title>Genome Resource of American Ginseng Black Spot Pathogen Alternaria panax.</title>
        <authorList>
            <person name="Qiu C."/>
            <person name="Wang W."/>
            <person name="Liu Z."/>
        </authorList>
    </citation>
    <scope>NUCLEOTIDE SEQUENCE</scope>
    <source>
        <strain evidence="3">BNCC115425</strain>
    </source>
</reference>
<proteinExistence type="predicted"/>
<evidence type="ECO:0000313" key="3">
    <source>
        <dbReference type="EMBL" id="KAG9187662.1"/>
    </source>
</evidence>
<feature type="transmembrane region" description="Helical" evidence="2">
    <location>
        <begin position="117"/>
        <end position="140"/>
    </location>
</feature>
<accession>A0AAD4I6T5</accession>
<organism evidence="3 4">
    <name type="scientific">Alternaria panax</name>
    <dbReference type="NCBI Taxonomy" id="48097"/>
    <lineage>
        <taxon>Eukaryota</taxon>
        <taxon>Fungi</taxon>
        <taxon>Dikarya</taxon>
        <taxon>Ascomycota</taxon>
        <taxon>Pezizomycotina</taxon>
        <taxon>Dothideomycetes</taxon>
        <taxon>Pleosporomycetidae</taxon>
        <taxon>Pleosporales</taxon>
        <taxon>Pleosporineae</taxon>
        <taxon>Pleosporaceae</taxon>
        <taxon>Alternaria</taxon>
        <taxon>Alternaria sect. Panax</taxon>
    </lineage>
</organism>
<feature type="region of interest" description="Disordered" evidence="1">
    <location>
        <begin position="37"/>
        <end position="116"/>
    </location>
</feature>
<evidence type="ECO:0000256" key="2">
    <source>
        <dbReference type="SAM" id="Phobius"/>
    </source>
</evidence>
<keyword evidence="2" id="KW-0812">Transmembrane</keyword>
<feature type="compositionally biased region" description="Basic and acidic residues" evidence="1">
    <location>
        <begin position="71"/>
        <end position="80"/>
    </location>
</feature>
<dbReference type="AlphaFoldDB" id="A0AAD4I6T5"/>
<feature type="region of interest" description="Disordered" evidence="1">
    <location>
        <begin position="1"/>
        <end position="21"/>
    </location>
</feature>
<protein>
    <submittedName>
        <fullName evidence="3">Uncharacterized protein</fullName>
    </submittedName>
</protein>